<dbReference type="EMBL" id="JBBJCI010000361">
    <property type="protein sequence ID" value="KAK7233347.1"/>
    <property type="molecule type" value="Genomic_DNA"/>
</dbReference>
<keyword evidence="2" id="KW-1133">Transmembrane helix</keyword>
<organism evidence="4 5">
    <name type="scientific">Aureococcus anophagefferens</name>
    <name type="common">Harmful bloom alga</name>
    <dbReference type="NCBI Taxonomy" id="44056"/>
    <lineage>
        <taxon>Eukaryota</taxon>
        <taxon>Sar</taxon>
        <taxon>Stramenopiles</taxon>
        <taxon>Ochrophyta</taxon>
        <taxon>Pelagophyceae</taxon>
        <taxon>Pelagomonadales</taxon>
        <taxon>Pelagomonadaceae</taxon>
        <taxon>Aureococcus</taxon>
    </lineage>
</organism>
<keyword evidence="2" id="KW-0812">Transmembrane</keyword>
<keyword evidence="3" id="KW-0732">Signal</keyword>
<protein>
    <recommendedName>
        <fullName evidence="6">Copper transporter</fullName>
    </recommendedName>
</protein>
<reference evidence="4 5" key="1">
    <citation type="submission" date="2024-03" db="EMBL/GenBank/DDBJ databases">
        <title>Aureococcus anophagefferens CCMP1851 and Kratosvirus quantuckense: Draft genome of a second virus-susceptible host strain in the model system.</title>
        <authorList>
            <person name="Chase E."/>
            <person name="Truchon A.R."/>
            <person name="Schepens W."/>
            <person name="Wilhelm S.W."/>
        </authorList>
    </citation>
    <scope>NUCLEOTIDE SEQUENCE [LARGE SCALE GENOMIC DNA]</scope>
    <source>
        <strain evidence="4 5">CCMP1851</strain>
    </source>
</reference>
<feature type="transmembrane region" description="Helical" evidence="2">
    <location>
        <begin position="178"/>
        <end position="201"/>
    </location>
</feature>
<feature type="chain" id="PRO_5047207034" description="Copper transporter" evidence="3">
    <location>
        <begin position="26"/>
        <end position="224"/>
    </location>
</feature>
<name>A0ABR1FM48_AURAN</name>
<dbReference type="Proteomes" id="UP001363151">
    <property type="component" value="Unassembled WGS sequence"/>
</dbReference>
<evidence type="ECO:0000256" key="2">
    <source>
        <dbReference type="SAM" id="Phobius"/>
    </source>
</evidence>
<gene>
    <name evidence="4" type="ORF">SO694_00108067</name>
</gene>
<keyword evidence="5" id="KW-1185">Reference proteome</keyword>
<evidence type="ECO:0000313" key="5">
    <source>
        <dbReference type="Proteomes" id="UP001363151"/>
    </source>
</evidence>
<comment type="caution">
    <text evidence="4">The sequence shown here is derived from an EMBL/GenBank/DDBJ whole genome shotgun (WGS) entry which is preliminary data.</text>
</comment>
<evidence type="ECO:0008006" key="6">
    <source>
        <dbReference type="Google" id="ProtNLM"/>
    </source>
</evidence>
<keyword evidence="2" id="KW-0472">Membrane</keyword>
<feature type="region of interest" description="Disordered" evidence="1">
    <location>
        <begin position="134"/>
        <end position="158"/>
    </location>
</feature>
<proteinExistence type="predicted"/>
<evidence type="ECO:0000256" key="1">
    <source>
        <dbReference type="SAM" id="MobiDB-lite"/>
    </source>
</evidence>
<evidence type="ECO:0000313" key="4">
    <source>
        <dbReference type="EMBL" id="KAK7233347.1"/>
    </source>
</evidence>
<sequence>MGKVMALFYGSVLLVSLCVAPCCLSRFLTLQDAEAKADEFSVAAAEVSNLTIAAEPAGLTIDVAVTVAVAFPDDMAFKVLLAERVAVITYVDDLVQLPIGSLTIGAVELTPGEVTPLTTVFHLHLRQDTFWGAGPASPRQRPRARGLRRPPRGLGGGGGAFDMGNCTGALGIDIDTTLFTYFMESMTWLGLSLLVVSAAWFEARSDRHGRASLCRNQIFNPTSM</sequence>
<feature type="compositionally biased region" description="Basic residues" evidence="1">
    <location>
        <begin position="140"/>
        <end position="151"/>
    </location>
</feature>
<accession>A0ABR1FM48</accession>
<evidence type="ECO:0000256" key="3">
    <source>
        <dbReference type="SAM" id="SignalP"/>
    </source>
</evidence>
<feature type="signal peptide" evidence="3">
    <location>
        <begin position="1"/>
        <end position="25"/>
    </location>
</feature>